<dbReference type="CDD" id="cd02947">
    <property type="entry name" value="TRX_family"/>
    <property type="match status" value="1"/>
</dbReference>
<dbReference type="SUPFAM" id="SSF52833">
    <property type="entry name" value="Thioredoxin-like"/>
    <property type="match status" value="1"/>
</dbReference>
<evidence type="ECO:0000313" key="9">
    <source>
        <dbReference type="Proteomes" id="UP000013827"/>
    </source>
</evidence>
<evidence type="ECO:0000313" key="8">
    <source>
        <dbReference type="EnsemblProtists" id="EOD36096"/>
    </source>
</evidence>
<name>A0A0D3KK11_EMIH1</name>
<accession>A0A0D3KK11</accession>
<dbReference type="eggNOG" id="KOG0907">
    <property type="taxonomic scope" value="Eukaryota"/>
</dbReference>
<evidence type="ECO:0000256" key="4">
    <source>
        <dbReference type="ARBA" id="ARBA00023284"/>
    </source>
</evidence>
<dbReference type="PROSITE" id="PS51352">
    <property type="entry name" value="THIOREDOXIN_2"/>
    <property type="match status" value="1"/>
</dbReference>
<feature type="active site" description="Nucleophile" evidence="5">
    <location>
        <position position="8"/>
    </location>
</feature>
<evidence type="ECO:0000256" key="1">
    <source>
        <dbReference type="ARBA" id="ARBA00022448"/>
    </source>
</evidence>
<feature type="site" description="Deprotonates C-terminal active site Cys" evidence="5">
    <location>
        <position position="2"/>
    </location>
</feature>
<keyword evidence="4 6" id="KW-0676">Redox-active center</keyword>
<dbReference type="AlphaFoldDB" id="A0A0D3KK11"/>
<keyword evidence="1" id="KW-0813">Transport</keyword>
<dbReference type="PaxDb" id="2903-EOD07039"/>
<feature type="domain" description="Thioredoxin" evidence="7">
    <location>
        <begin position="1"/>
        <end position="85"/>
    </location>
</feature>
<dbReference type="Pfam" id="PF00085">
    <property type="entry name" value="Thioredoxin"/>
    <property type="match status" value="1"/>
</dbReference>
<evidence type="ECO:0000256" key="6">
    <source>
        <dbReference type="PIRSR" id="PIRSR000077-4"/>
    </source>
</evidence>
<dbReference type="Gene3D" id="3.40.30.10">
    <property type="entry name" value="Glutaredoxin"/>
    <property type="match status" value="1"/>
</dbReference>
<reference evidence="8" key="2">
    <citation type="submission" date="2024-10" db="UniProtKB">
        <authorList>
            <consortium name="EnsemblProtists"/>
        </authorList>
    </citation>
    <scope>IDENTIFICATION</scope>
</reference>
<dbReference type="EnsemblProtists" id="EOD07039">
    <property type="protein sequence ID" value="EOD07039"/>
    <property type="gene ID" value="EMIHUDRAFT_62204"/>
</dbReference>
<dbReference type="InterPro" id="IPR036249">
    <property type="entry name" value="Thioredoxin-like_sf"/>
</dbReference>
<keyword evidence="3 6" id="KW-1015">Disulfide bond</keyword>
<feature type="site" description="Contributes to redox potential value" evidence="5">
    <location>
        <position position="9"/>
    </location>
</feature>
<evidence type="ECO:0000256" key="5">
    <source>
        <dbReference type="PIRSR" id="PIRSR000077-1"/>
    </source>
</evidence>
<protein>
    <recommendedName>
        <fullName evidence="7">Thioredoxin domain-containing protein</fullName>
    </recommendedName>
</protein>
<dbReference type="PANTHER" id="PTHR45663">
    <property type="entry name" value="GEO12009P1"/>
    <property type="match status" value="1"/>
</dbReference>
<evidence type="ECO:0000259" key="7">
    <source>
        <dbReference type="PROSITE" id="PS51352"/>
    </source>
</evidence>
<dbReference type="PANTHER" id="PTHR45663:SF11">
    <property type="entry name" value="GEO12009P1"/>
    <property type="match status" value="1"/>
</dbReference>
<dbReference type="Proteomes" id="UP000013827">
    <property type="component" value="Unassembled WGS sequence"/>
</dbReference>
<sequence>MDVYATWCGPCKLIAPMLSRIAQRLGCEARVCKLDSDAEPDLSSELRVAGLPTLLFFAEGREVHRLEGVPGNEDALAAIVREHLGVEV</sequence>
<feature type="disulfide bond" description="Redox-active" evidence="6">
    <location>
        <begin position="8"/>
        <end position="11"/>
    </location>
</feature>
<reference evidence="9" key="1">
    <citation type="journal article" date="2013" name="Nature">
        <title>Pan genome of the phytoplankton Emiliania underpins its global distribution.</title>
        <authorList>
            <person name="Read B.A."/>
            <person name="Kegel J."/>
            <person name="Klute M.J."/>
            <person name="Kuo A."/>
            <person name="Lefebvre S.C."/>
            <person name="Maumus F."/>
            <person name="Mayer C."/>
            <person name="Miller J."/>
            <person name="Monier A."/>
            <person name="Salamov A."/>
            <person name="Young J."/>
            <person name="Aguilar M."/>
            <person name="Claverie J.M."/>
            <person name="Frickenhaus S."/>
            <person name="Gonzalez K."/>
            <person name="Herman E.K."/>
            <person name="Lin Y.C."/>
            <person name="Napier J."/>
            <person name="Ogata H."/>
            <person name="Sarno A.F."/>
            <person name="Shmutz J."/>
            <person name="Schroeder D."/>
            <person name="de Vargas C."/>
            <person name="Verret F."/>
            <person name="von Dassow P."/>
            <person name="Valentin K."/>
            <person name="Van de Peer Y."/>
            <person name="Wheeler G."/>
            <person name="Dacks J.B."/>
            <person name="Delwiche C.F."/>
            <person name="Dyhrman S.T."/>
            <person name="Glockner G."/>
            <person name="John U."/>
            <person name="Richards T."/>
            <person name="Worden A.Z."/>
            <person name="Zhang X."/>
            <person name="Grigoriev I.V."/>
            <person name="Allen A.E."/>
            <person name="Bidle K."/>
            <person name="Borodovsky M."/>
            <person name="Bowler C."/>
            <person name="Brownlee C."/>
            <person name="Cock J.M."/>
            <person name="Elias M."/>
            <person name="Gladyshev V.N."/>
            <person name="Groth M."/>
            <person name="Guda C."/>
            <person name="Hadaegh A."/>
            <person name="Iglesias-Rodriguez M.D."/>
            <person name="Jenkins J."/>
            <person name="Jones B.M."/>
            <person name="Lawson T."/>
            <person name="Leese F."/>
            <person name="Lindquist E."/>
            <person name="Lobanov A."/>
            <person name="Lomsadze A."/>
            <person name="Malik S.B."/>
            <person name="Marsh M.E."/>
            <person name="Mackinder L."/>
            <person name="Mock T."/>
            <person name="Mueller-Roeber B."/>
            <person name="Pagarete A."/>
            <person name="Parker M."/>
            <person name="Probert I."/>
            <person name="Quesneville H."/>
            <person name="Raines C."/>
            <person name="Rensing S.A."/>
            <person name="Riano-Pachon D.M."/>
            <person name="Richier S."/>
            <person name="Rokitta S."/>
            <person name="Shiraiwa Y."/>
            <person name="Soanes D.M."/>
            <person name="van der Giezen M."/>
            <person name="Wahlund T.M."/>
            <person name="Williams B."/>
            <person name="Wilson W."/>
            <person name="Wolfe G."/>
            <person name="Wurch L.L."/>
        </authorList>
    </citation>
    <scope>NUCLEOTIDE SEQUENCE</scope>
</reference>
<proteinExistence type="predicted"/>
<keyword evidence="9" id="KW-1185">Reference proteome</keyword>
<dbReference type="EnsemblProtists" id="EOD36096">
    <property type="protein sequence ID" value="EOD36096"/>
    <property type="gene ID" value="EMIHUDRAFT_70936"/>
</dbReference>
<keyword evidence="2" id="KW-0249">Electron transport</keyword>
<evidence type="ECO:0000256" key="3">
    <source>
        <dbReference type="ARBA" id="ARBA00023157"/>
    </source>
</evidence>
<organism evidence="8 9">
    <name type="scientific">Emiliania huxleyi (strain CCMP1516)</name>
    <dbReference type="NCBI Taxonomy" id="280463"/>
    <lineage>
        <taxon>Eukaryota</taxon>
        <taxon>Haptista</taxon>
        <taxon>Haptophyta</taxon>
        <taxon>Prymnesiophyceae</taxon>
        <taxon>Isochrysidales</taxon>
        <taxon>Noelaerhabdaceae</taxon>
        <taxon>Emiliania</taxon>
    </lineage>
</organism>
<dbReference type="InterPro" id="IPR005746">
    <property type="entry name" value="Thioredoxin"/>
</dbReference>
<dbReference type="InterPro" id="IPR013766">
    <property type="entry name" value="Thioredoxin_domain"/>
</dbReference>
<dbReference type="PIRSF" id="PIRSF000077">
    <property type="entry name" value="Thioredoxin"/>
    <property type="match status" value="1"/>
</dbReference>
<dbReference type="GO" id="GO:0005737">
    <property type="term" value="C:cytoplasm"/>
    <property type="evidence" value="ECO:0007669"/>
    <property type="project" value="TreeGrafter"/>
</dbReference>
<dbReference type="STRING" id="2903.A0A0D3KK11"/>
<evidence type="ECO:0000256" key="2">
    <source>
        <dbReference type="ARBA" id="ARBA00022982"/>
    </source>
</evidence>
<feature type="site" description="Contributes to redox potential value" evidence="5">
    <location>
        <position position="10"/>
    </location>
</feature>
<dbReference type="GO" id="GO:0015035">
    <property type="term" value="F:protein-disulfide reductase activity"/>
    <property type="evidence" value="ECO:0007669"/>
    <property type="project" value="InterPro"/>
</dbReference>
<feature type="active site" description="Nucleophile" evidence="5">
    <location>
        <position position="11"/>
    </location>
</feature>